<dbReference type="AlphaFoldDB" id="A0A4Z2IIX4"/>
<evidence type="ECO:0000313" key="2">
    <source>
        <dbReference type="Proteomes" id="UP000314294"/>
    </source>
</evidence>
<organism evidence="1 2">
    <name type="scientific">Liparis tanakae</name>
    <name type="common">Tanaka's snailfish</name>
    <dbReference type="NCBI Taxonomy" id="230148"/>
    <lineage>
        <taxon>Eukaryota</taxon>
        <taxon>Metazoa</taxon>
        <taxon>Chordata</taxon>
        <taxon>Craniata</taxon>
        <taxon>Vertebrata</taxon>
        <taxon>Euteleostomi</taxon>
        <taxon>Actinopterygii</taxon>
        <taxon>Neopterygii</taxon>
        <taxon>Teleostei</taxon>
        <taxon>Neoteleostei</taxon>
        <taxon>Acanthomorphata</taxon>
        <taxon>Eupercaria</taxon>
        <taxon>Perciformes</taxon>
        <taxon>Cottioidei</taxon>
        <taxon>Cottales</taxon>
        <taxon>Liparidae</taxon>
        <taxon>Liparis</taxon>
    </lineage>
</organism>
<dbReference type="Proteomes" id="UP000314294">
    <property type="component" value="Unassembled WGS sequence"/>
</dbReference>
<dbReference type="EMBL" id="SRLO01000079">
    <property type="protein sequence ID" value="TNN77856.1"/>
    <property type="molecule type" value="Genomic_DNA"/>
</dbReference>
<accession>A0A4Z2IIX4</accession>
<proteinExistence type="predicted"/>
<comment type="caution">
    <text evidence="1">The sequence shown here is derived from an EMBL/GenBank/DDBJ whole genome shotgun (WGS) entry which is preliminary data.</text>
</comment>
<reference evidence="1 2" key="1">
    <citation type="submission" date="2019-03" db="EMBL/GenBank/DDBJ databases">
        <title>First draft genome of Liparis tanakae, snailfish: a comprehensive survey of snailfish specific genes.</title>
        <authorList>
            <person name="Kim W."/>
            <person name="Song I."/>
            <person name="Jeong J.-H."/>
            <person name="Kim D."/>
            <person name="Kim S."/>
            <person name="Ryu S."/>
            <person name="Song J.Y."/>
            <person name="Lee S.K."/>
        </authorList>
    </citation>
    <scope>NUCLEOTIDE SEQUENCE [LARGE SCALE GENOMIC DNA]</scope>
    <source>
        <tissue evidence="1">Muscle</tissue>
    </source>
</reference>
<sequence length="187" mass="19330">MSDLSGLWGSDLVRSGLGLTEGLGLTHSSLATSSADRKEALRRVNTGDALQTGGEALQEGGALRYLSLATLLIFTVGARGSFRESVSDSPSHPIAGISYSGSSYTGLLGVSETLEAELVGGGASSDSCFLTGGAGGGTLGRVRVLVRRLRLGFLRLSMMARQDHLDDGPPARLTQQYTEGASPCIVL</sequence>
<evidence type="ECO:0000313" key="1">
    <source>
        <dbReference type="EMBL" id="TNN77856.1"/>
    </source>
</evidence>
<protein>
    <submittedName>
        <fullName evidence="1">Uncharacterized protein</fullName>
    </submittedName>
</protein>
<gene>
    <name evidence="1" type="ORF">EYF80_011913</name>
</gene>
<name>A0A4Z2IIX4_9TELE</name>
<keyword evidence="2" id="KW-1185">Reference proteome</keyword>